<dbReference type="SMART" id="SM00382">
    <property type="entry name" value="AAA"/>
    <property type="match status" value="1"/>
</dbReference>
<dbReference type="InterPro" id="IPR017911">
    <property type="entry name" value="MacB-like_ATP-bd"/>
</dbReference>
<dbReference type="InterPro" id="IPR017871">
    <property type="entry name" value="ABC_transporter-like_CS"/>
</dbReference>
<keyword evidence="2" id="KW-0813">Transport</keyword>
<organism evidence="6 7">
    <name type="scientific">Fluctibacter halophilus</name>
    <dbReference type="NCBI Taxonomy" id="226011"/>
    <lineage>
        <taxon>Bacteria</taxon>
        <taxon>Pseudomonadati</taxon>
        <taxon>Pseudomonadota</taxon>
        <taxon>Gammaproteobacteria</taxon>
        <taxon>Alteromonadales</taxon>
        <taxon>Alteromonadaceae</taxon>
        <taxon>Fluctibacter</taxon>
    </lineage>
</organism>
<comment type="similarity">
    <text evidence="1">Belongs to the ABC transporter superfamily.</text>
</comment>
<gene>
    <name evidence="6" type="ORF">LJ739_10840</name>
</gene>
<dbReference type="PANTHER" id="PTHR42798:SF2">
    <property type="entry name" value="ABC TRANSPORTER ATP-BINDING PROTEIN MG467-RELATED"/>
    <property type="match status" value="1"/>
</dbReference>
<evidence type="ECO:0000256" key="4">
    <source>
        <dbReference type="ARBA" id="ARBA00022840"/>
    </source>
</evidence>
<dbReference type="PANTHER" id="PTHR42798">
    <property type="entry name" value="LIPOPROTEIN-RELEASING SYSTEM ATP-BINDING PROTEIN LOLD"/>
    <property type="match status" value="1"/>
</dbReference>
<accession>A0ABS8G894</accession>
<dbReference type="EMBL" id="JAJEWP010000002">
    <property type="protein sequence ID" value="MCC2616738.1"/>
    <property type="molecule type" value="Genomic_DNA"/>
</dbReference>
<comment type="caution">
    <text evidence="6">The sequence shown here is derived from an EMBL/GenBank/DDBJ whole genome shotgun (WGS) entry which is preliminary data.</text>
</comment>
<dbReference type="Pfam" id="PF00005">
    <property type="entry name" value="ABC_tran"/>
    <property type="match status" value="1"/>
</dbReference>
<dbReference type="InterPro" id="IPR003593">
    <property type="entry name" value="AAA+_ATPase"/>
</dbReference>
<dbReference type="CDD" id="cd03255">
    <property type="entry name" value="ABC_MJ0796_LolCDE_FtsE"/>
    <property type="match status" value="1"/>
</dbReference>
<evidence type="ECO:0000256" key="3">
    <source>
        <dbReference type="ARBA" id="ARBA00022741"/>
    </source>
</evidence>
<keyword evidence="4 6" id="KW-0067">ATP-binding</keyword>
<protein>
    <submittedName>
        <fullName evidence="6">ABC transporter ATP-binding protein</fullName>
    </submittedName>
</protein>
<keyword evidence="7" id="KW-1185">Reference proteome</keyword>
<feature type="domain" description="ABC transporter" evidence="5">
    <location>
        <begin position="2"/>
        <end position="221"/>
    </location>
</feature>
<dbReference type="Proteomes" id="UP001520878">
    <property type="component" value="Unassembled WGS sequence"/>
</dbReference>
<dbReference type="Gene3D" id="3.40.50.300">
    <property type="entry name" value="P-loop containing nucleotide triphosphate hydrolases"/>
    <property type="match status" value="1"/>
</dbReference>
<evidence type="ECO:0000256" key="1">
    <source>
        <dbReference type="ARBA" id="ARBA00005417"/>
    </source>
</evidence>
<dbReference type="PROSITE" id="PS00211">
    <property type="entry name" value="ABC_TRANSPORTER_1"/>
    <property type="match status" value="1"/>
</dbReference>
<dbReference type="RefSeq" id="WP_229160350.1">
    <property type="nucleotide sequence ID" value="NZ_JAJEWP010000002.1"/>
</dbReference>
<dbReference type="PROSITE" id="PS50893">
    <property type="entry name" value="ABC_TRANSPORTER_2"/>
    <property type="match status" value="1"/>
</dbReference>
<dbReference type="InterPro" id="IPR003439">
    <property type="entry name" value="ABC_transporter-like_ATP-bd"/>
</dbReference>
<evidence type="ECO:0000259" key="5">
    <source>
        <dbReference type="PROSITE" id="PS50893"/>
    </source>
</evidence>
<evidence type="ECO:0000313" key="7">
    <source>
        <dbReference type="Proteomes" id="UP001520878"/>
    </source>
</evidence>
<name>A0ABS8G894_9ALTE</name>
<dbReference type="InterPro" id="IPR027417">
    <property type="entry name" value="P-loop_NTPase"/>
</dbReference>
<evidence type="ECO:0000313" key="6">
    <source>
        <dbReference type="EMBL" id="MCC2616738.1"/>
    </source>
</evidence>
<keyword evidence="3" id="KW-0547">Nucleotide-binding</keyword>
<proteinExistence type="inferred from homology"/>
<dbReference type="GO" id="GO:0005524">
    <property type="term" value="F:ATP binding"/>
    <property type="evidence" value="ECO:0007669"/>
    <property type="project" value="UniProtKB-KW"/>
</dbReference>
<reference evidence="6 7" key="1">
    <citation type="submission" date="2021-10" db="EMBL/GenBank/DDBJ databases">
        <title>Draft genome of Aestuariibacter halophilus JC2043.</title>
        <authorList>
            <person name="Emsley S.A."/>
            <person name="Pfannmuller K.M."/>
            <person name="Ushijima B."/>
            <person name="Saw J.H."/>
            <person name="Videau P."/>
        </authorList>
    </citation>
    <scope>NUCLEOTIDE SEQUENCE [LARGE SCALE GENOMIC DNA]</scope>
    <source>
        <strain evidence="6 7">JC2043</strain>
    </source>
</reference>
<sequence>MITLKQLNKWYPSGEEPLHVLKDINLTIAQGDYLSIMGPSGSGKSTLLNMLGLLDVIDEGEYWLEDQPTHQMTEEQRARLRSQHLGFIFQNFQLINRLSAAENVALPLVLAEVPKDQRDAMVKDVLSKVGLLERAHHRPGQLSGGQLQRVAIARAIVTQPKVILADEPTGNLDQTSGHDIIHLLESLNQQGLTLLVVTHDMEMGKRALRKVRMVDGVLSEQ</sequence>
<evidence type="ECO:0000256" key="2">
    <source>
        <dbReference type="ARBA" id="ARBA00022448"/>
    </source>
</evidence>
<dbReference type="SUPFAM" id="SSF52540">
    <property type="entry name" value="P-loop containing nucleoside triphosphate hydrolases"/>
    <property type="match status" value="1"/>
</dbReference>